<protein>
    <submittedName>
        <fullName evidence="1">14604_t:CDS:1</fullName>
    </submittedName>
</protein>
<evidence type="ECO:0000313" key="2">
    <source>
        <dbReference type="Proteomes" id="UP000789901"/>
    </source>
</evidence>
<organism evidence="1 2">
    <name type="scientific">Gigaspora margarita</name>
    <dbReference type="NCBI Taxonomy" id="4874"/>
    <lineage>
        <taxon>Eukaryota</taxon>
        <taxon>Fungi</taxon>
        <taxon>Fungi incertae sedis</taxon>
        <taxon>Mucoromycota</taxon>
        <taxon>Glomeromycotina</taxon>
        <taxon>Glomeromycetes</taxon>
        <taxon>Diversisporales</taxon>
        <taxon>Gigasporaceae</taxon>
        <taxon>Gigaspora</taxon>
    </lineage>
</organism>
<reference evidence="1 2" key="1">
    <citation type="submission" date="2021-06" db="EMBL/GenBank/DDBJ databases">
        <authorList>
            <person name="Kallberg Y."/>
            <person name="Tangrot J."/>
            <person name="Rosling A."/>
        </authorList>
    </citation>
    <scope>NUCLEOTIDE SEQUENCE [LARGE SCALE GENOMIC DNA]</scope>
    <source>
        <strain evidence="1 2">120-4 pot B 10/14</strain>
    </source>
</reference>
<proteinExistence type="predicted"/>
<accession>A0ABN7VCQ0</accession>
<gene>
    <name evidence="1" type="ORF">GMARGA_LOCUS16547</name>
</gene>
<evidence type="ECO:0000313" key="1">
    <source>
        <dbReference type="EMBL" id="CAG8752473.1"/>
    </source>
</evidence>
<dbReference type="Proteomes" id="UP000789901">
    <property type="component" value="Unassembled WGS sequence"/>
</dbReference>
<name>A0ABN7VCQ0_GIGMA</name>
<keyword evidence="2" id="KW-1185">Reference proteome</keyword>
<dbReference type="EMBL" id="CAJVQB010012055">
    <property type="protein sequence ID" value="CAG8752473.1"/>
    <property type="molecule type" value="Genomic_DNA"/>
</dbReference>
<comment type="caution">
    <text evidence="1">The sequence shown here is derived from an EMBL/GenBank/DDBJ whole genome shotgun (WGS) entry which is preliminary data.</text>
</comment>
<sequence>MSKNSFYIPQFEVVNDWKKPDVLEYLSSDKKDGLQLRPAETITELVKKIRGDAQECTDVQLPSILMDPVFTGLRVLHGKEGGPARRDYVITGTRATVIWNDHNTCYEFSSEGNVQEGDICQFDKTLKNEKNFYIADVLTVKKYSAYKILITSLKVERFNEMLNDQVLFNTSCQFGIKKKSSRSGIRIKKIMKAKKLTLELKYDNLIVKAELEKCIISNDNAGMSTDTISGRLVHLDAKSNLTEVVVSNILIQAYQTKTRSNVRDFIISSHEHPMIAGFKGNLFEDYIHLELQRGGKFSVRFLNNNSDVGERDIM</sequence>